<gene>
    <name evidence="1" type="ORF">SAMN05216522_1136</name>
</gene>
<dbReference type="EMBL" id="FOGC01000013">
    <property type="protein sequence ID" value="SER16701.1"/>
    <property type="molecule type" value="Genomic_DNA"/>
</dbReference>
<reference evidence="2" key="1">
    <citation type="submission" date="2016-10" db="EMBL/GenBank/DDBJ databases">
        <authorList>
            <person name="Varghese N."/>
            <person name="Submissions S."/>
        </authorList>
    </citation>
    <scope>NUCLEOTIDE SEQUENCE [LARGE SCALE GENOMIC DNA]</scope>
    <source>
        <strain evidence="2">8N4</strain>
    </source>
</reference>
<dbReference type="Proteomes" id="UP000242515">
    <property type="component" value="Unassembled WGS sequence"/>
</dbReference>
<evidence type="ECO:0000313" key="1">
    <source>
        <dbReference type="EMBL" id="SER16701.1"/>
    </source>
</evidence>
<sequence length="40" mass="4709">MIKRDLYKQGLYSCPIPSGDTSNWNVARWIDYIDLYGLWG</sequence>
<dbReference type="Pfam" id="PF17583">
    <property type="entry name" value="DUF5484"/>
    <property type="match status" value="1"/>
</dbReference>
<name>A0A1H9LZ60_9GAMM</name>
<dbReference type="STRING" id="988801.SAMN05216522_1136"/>
<keyword evidence="2" id="KW-1185">Reference proteome</keyword>
<evidence type="ECO:0000313" key="2">
    <source>
        <dbReference type="Proteomes" id="UP000242515"/>
    </source>
</evidence>
<protein>
    <submittedName>
        <fullName evidence="1">Uncharacterized protein</fullName>
    </submittedName>
</protein>
<proteinExistence type="predicted"/>
<dbReference type="InterPro" id="IPR035141">
    <property type="entry name" value="DUF5484"/>
</dbReference>
<dbReference type="AlphaFoldDB" id="A0A1H9LZ60"/>
<organism evidence="1 2">
    <name type="scientific">Rosenbergiella nectarea</name>
    <dbReference type="NCBI Taxonomy" id="988801"/>
    <lineage>
        <taxon>Bacteria</taxon>
        <taxon>Pseudomonadati</taxon>
        <taxon>Pseudomonadota</taxon>
        <taxon>Gammaproteobacteria</taxon>
        <taxon>Enterobacterales</taxon>
        <taxon>Erwiniaceae</taxon>
        <taxon>Rosenbergiella</taxon>
    </lineage>
</organism>
<accession>A0A1H9LZ60</accession>